<gene>
    <name evidence="1" type="ORF">HMPREF0080_00068</name>
</gene>
<dbReference type="GO" id="GO:0008817">
    <property type="term" value="F:corrinoid adenosyltransferase activity"/>
    <property type="evidence" value="ECO:0007669"/>
    <property type="project" value="InterPro"/>
</dbReference>
<dbReference type="STRING" id="861450.HMPREF0080_00068"/>
<dbReference type="Proteomes" id="UP000005481">
    <property type="component" value="Unassembled WGS sequence"/>
</dbReference>
<reference evidence="1 2" key="1">
    <citation type="submission" date="2011-08" db="EMBL/GenBank/DDBJ databases">
        <authorList>
            <person name="Weinstock G."/>
            <person name="Sodergren E."/>
            <person name="Clifton S."/>
            <person name="Fulton L."/>
            <person name="Fulton B."/>
            <person name="Courtney L."/>
            <person name="Fronick C."/>
            <person name="Harrison M."/>
            <person name="Strong C."/>
            <person name="Farmer C."/>
            <person name="Delahaunty K."/>
            <person name="Markovic C."/>
            <person name="Hall O."/>
            <person name="Minx P."/>
            <person name="Tomlinson C."/>
            <person name="Mitreva M."/>
            <person name="Hou S."/>
            <person name="Chen J."/>
            <person name="Wollam A."/>
            <person name="Pepin K.H."/>
            <person name="Johnson M."/>
            <person name="Bhonagiri V."/>
            <person name="Zhang X."/>
            <person name="Suruliraj S."/>
            <person name="Warren W."/>
            <person name="Chinwalla A."/>
            <person name="Mardis E.R."/>
            <person name="Wilson R.K."/>
        </authorList>
    </citation>
    <scope>NUCLEOTIDE SEQUENCE [LARGE SCALE GENOMIC DNA]</scope>
    <source>
        <strain evidence="1 2">F0357</strain>
    </source>
</reference>
<dbReference type="InterPro" id="IPR027417">
    <property type="entry name" value="P-loop_NTPase"/>
</dbReference>
<dbReference type="eggNOG" id="COG2109">
    <property type="taxonomic scope" value="Bacteria"/>
</dbReference>
<name>G9YEK9_9FIRM</name>
<dbReference type="GO" id="GO:0009236">
    <property type="term" value="P:cobalamin biosynthetic process"/>
    <property type="evidence" value="ECO:0007669"/>
    <property type="project" value="InterPro"/>
</dbReference>
<dbReference type="HOGENOM" id="CLU_088595_2_0_9"/>
<dbReference type="EMBL" id="AGCJ01000002">
    <property type="protein sequence ID" value="EHM43998.1"/>
    <property type="molecule type" value="Genomic_DNA"/>
</dbReference>
<dbReference type="PANTHER" id="PTHR46638:SF1">
    <property type="entry name" value="CORRINOID ADENOSYLTRANSFERASE"/>
    <property type="match status" value="1"/>
</dbReference>
<dbReference type="InterPro" id="IPR003724">
    <property type="entry name" value="CblAdoTrfase_CobA"/>
</dbReference>
<dbReference type="GO" id="GO:0005524">
    <property type="term" value="F:ATP binding"/>
    <property type="evidence" value="ECO:0007669"/>
    <property type="project" value="InterPro"/>
</dbReference>
<keyword evidence="2" id="KW-1185">Reference proteome</keyword>
<comment type="caution">
    <text evidence="1">The sequence shown here is derived from an EMBL/GenBank/DDBJ whole genome shotgun (WGS) entry which is preliminary data.</text>
</comment>
<dbReference type="RefSeq" id="WP_006789045.1">
    <property type="nucleotide sequence ID" value="NZ_JH417561.1"/>
</dbReference>
<dbReference type="PATRIC" id="fig|861450.3.peg.66"/>
<dbReference type="Pfam" id="PF02572">
    <property type="entry name" value="CobA_CobO_BtuR"/>
    <property type="match status" value="1"/>
</dbReference>
<proteinExistence type="predicted"/>
<dbReference type="OrthoDB" id="9810309at2"/>
<accession>G9YEK9</accession>
<organism evidence="1 2">
    <name type="scientific">Anaeroglobus geminatus F0357</name>
    <dbReference type="NCBI Taxonomy" id="861450"/>
    <lineage>
        <taxon>Bacteria</taxon>
        <taxon>Bacillati</taxon>
        <taxon>Bacillota</taxon>
        <taxon>Negativicutes</taxon>
        <taxon>Veillonellales</taxon>
        <taxon>Veillonellaceae</taxon>
        <taxon>Anaeroglobus</taxon>
    </lineage>
</organism>
<keyword evidence="1" id="KW-0808">Transferase</keyword>
<evidence type="ECO:0000313" key="1">
    <source>
        <dbReference type="EMBL" id="EHM43998.1"/>
    </source>
</evidence>
<dbReference type="SUPFAM" id="SSF52540">
    <property type="entry name" value="P-loop containing nucleoside triphosphate hydrolases"/>
    <property type="match status" value="1"/>
</dbReference>
<dbReference type="PANTHER" id="PTHR46638">
    <property type="entry name" value="CORRINOID ADENOSYLTRANSFERASE"/>
    <property type="match status" value="1"/>
</dbReference>
<dbReference type="Gene3D" id="3.40.50.300">
    <property type="entry name" value="P-loop containing nucleotide triphosphate hydrolases"/>
    <property type="match status" value="1"/>
</dbReference>
<dbReference type="AlphaFoldDB" id="G9YEK9"/>
<dbReference type="PIRSF" id="PIRSF015617">
    <property type="entry name" value="Adensltrnsf_CobA"/>
    <property type="match status" value="1"/>
</dbReference>
<evidence type="ECO:0000313" key="2">
    <source>
        <dbReference type="Proteomes" id="UP000005481"/>
    </source>
</evidence>
<sequence>MDTGLIHIYCGDGKGKTTASIGLAVRCAGRGGRIFFTQFLKERMTGELTVLSALPNVEIRRGKGTGKFTFQMNAEELAAAKVIQEKIFRTITERCREELPDLLVMDEILDACSIGLINERDVIQFLKTKPPGTEVVLTGRNPSQALIESADYVSEVKKIKHPYDRNISARIGIEE</sequence>
<protein>
    <submittedName>
        <fullName evidence="1">Putative cob(I)yrinic acid a,c-diamide adenosyltransferase</fullName>
    </submittedName>
</protein>